<gene>
    <name evidence="1" type="ORF">HAX54_047882</name>
</gene>
<feature type="non-terminal residue" evidence="1">
    <location>
        <position position="73"/>
    </location>
</feature>
<evidence type="ECO:0000313" key="2">
    <source>
        <dbReference type="Proteomes" id="UP000823775"/>
    </source>
</evidence>
<feature type="non-terminal residue" evidence="1">
    <location>
        <position position="1"/>
    </location>
</feature>
<name>A0ABS8WKS2_DATST</name>
<keyword evidence="2" id="KW-1185">Reference proteome</keyword>
<comment type="caution">
    <text evidence="1">The sequence shown here is derived from an EMBL/GenBank/DDBJ whole genome shotgun (WGS) entry which is preliminary data.</text>
</comment>
<evidence type="ECO:0000313" key="1">
    <source>
        <dbReference type="EMBL" id="MCE3050682.1"/>
    </source>
</evidence>
<dbReference type="Proteomes" id="UP000823775">
    <property type="component" value="Unassembled WGS sequence"/>
</dbReference>
<accession>A0ABS8WKS2</accession>
<dbReference type="EMBL" id="JACEIK010007820">
    <property type="protein sequence ID" value="MCE3050682.1"/>
    <property type="molecule type" value="Genomic_DNA"/>
</dbReference>
<protein>
    <submittedName>
        <fullName evidence="1">Uncharacterized protein</fullName>
    </submittedName>
</protein>
<organism evidence="1 2">
    <name type="scientific">Datura stramonium</name>
    <name type="common">Jimsonweed</name>
    <name type="synonym">Common thornapple</name>
    <dbReference type="NCBI Taxonomy" id="4076"/>
    <lineage>
        <taxon>Eukaryota</taxon>
        <taxon>Viridiplantae</taxon>
        <taxon>Streptophyta</taxon>
        <taxon>Embryophyta</taxon>
        <taxon>Tracheophyta</taxon>
        <taxon>Spermatophyta</taxon>
        <taxon>Magnoliopsida</taxon>
        <taxon>eudicotyledons</taxon>
        <taxon>Gunneridae</taxon>
        <taxon>Pentapetalae</taxon>
        <taxon>asterids</taxon>
        <taxon>lamiids</taxon>
        <taxon>Solanales</taxon>
        <taxon>Solanaceae</taxon>
        <taxon>Solanoideae</taxon>
        <taxon>Datureae</taxon>
        <taxon>Datura</taxon>
    </lineage>
</organism>
<proteinExistence type="predicted"/>
<sequence length="73" mass="8302">EIEVTGKGLKWLQKGIKGSSSSAKGAPARRFGERAMEPHGLSWFNIKKDVKYAPEDWIDEVRLALEFPTIWDK</sequence>
<reference evidence="1 2" key="1">
    <citation type="journal article" date="2021" name="BMC Genomics">
        <title>Datura genome reveals duplications of psychoactive alkaloid biosynthetic genes and high mutation rate following tissue culture.</title>
        <authorList>
            <person name="Rajewski A."/>
            <person name="Carter-House D."/>
            <person name="Stajich J."/>
            <person name="Litt A."/>
        </authorList>
    </citation>
    <scope>NUCLEOTIDE SEQUENCE [LARGE SCALE GENOMIC DNA]</scope>
    <source>
        <strain evidence="1">AR-01</strain>
    </source>
</reference>